<dbReference type="PANTHER" id="PTHR34814:SF1">
    <property type="entry name" value="NITROSOGUANIDINE RESISTANCE PROTEIN SNG1"/>
    <property type="match status" value="1"/>
</dbReference>
<feature type="transmembrane region" description="Helical" evidence="2">
    <location>
        <begin position="422"/>
        <end position="440"/>
    </location>
</feature>
<feature type="region of interest" description="Disordered" evidence="1">
    <location>
        <begin position="1"/>
        <end position="68"/>
    </location>
</feature>
<evidence type="ECO:0000256" key="1">
    <source>
        <dbReference type="SAM" id="MobiDB-lite"/>
    </source>
</evidence>
<dbReference type="InterPro" id="IPR053001">
    <property type="entry name" value="MNNG_permease-like"/>
</dbReference>
<feature type="compositionally biased region" description="Low complexity" evidence="1">
    <location>
        <begin position="125"/>
        <end position="137"/>
    </location>
</feature>
<feature type="transmembrane region" description="Helical" evidence="2">
    <location>
        <begin position="160"/>
        <end position="180"/>
    </location>
</feature>
<protein>
    <recommendedName>
        <fullName evidence="3">DUF3533 domain-containing protein</fullName>
    </recommendedName>
</protein>
<proteinExistence type="predicted"/>
<reference evidence="4" key="1">
    <citation type="submission" date="2020-03" db="EMBL/GenBank/DDBJ databases">
        <title>FDA dAtabase for Regulatory Grade micrObial Sequences (FDA-ARGOS): Supporting development and validation of Infectious Disease Dx tests.</title>
        <authorList>
            <person name="Campos J."/>
            <person name="Goldberg B."/>
            <person name="Tallon L."/>
            <person name="Sadzewicz L."/>
            <person name="Vavikolanu K."/>
            <person name="Mehta A."/>
            <person name="Aluvathingal J."/>
            <person name="Nadendla S."/>
            <person name="Nandy P."/>
            <person name="Geyer C."/>
            <person name="Yan Y."/>
            <person name="Sichtig H."/>
        </authorList>
    </citation>
    <scope>NUCLEOTIDE SEQUENCE [LARGE SCALE GENOMIC DNA]</scope>
    <source>
        <strain evidence="4">FDAARGOS_652</strain>
    </source>
</reference>
<dbReference type="GO" id="GO:0016020">
    <property type="term" value="C:membrane"/>
    <property type="evidence" value="ECO:0007669"/>
    <property type="project" value="TreeGrafter"/>
</dbReference>
<feature type="region of interest" description="Disordered" evidence="1">
    <location>
        <begin position="569"/>
        <end position="598"/>
    </location>
</feature>
<name>A0A8X7NI38_CANPA</name>
<feature type="transmembrane region" description="Helical" evidence="2">
    <location>
        <begin position="486"/>
        <end position="505"/>
    </location>
</feature>
<feature type="transmembrane region" description="Helical" evidence="2">
    <location>
        <begin position="541"/>
        <end position="563"/>
    </location>
</feature>
<evidence type="ECO:0000259" key="3">
    <source>
        <dbReference type="Pfam" id="PF12051"/>
    </source>
</evidence>
<comment type="caution">
    <text evidence="4">The sequence shown here is derived from an EMBL/GenBank/DDBJ whole genome shotgun (WGS) entry which is preliminary data.</text>
</comment>
<feature type="transmembrane region" description="Helical" evidence="2">
    <location>
        <begin position="452"/>
        <end position="479"/>
    </location>
</feature>
<accession>A0A8X7NI38</accession>
<evidence type="ECO:0000313" key="4">
    <source>
        <dbReference type="EMBL" id="KAF6042797.1"/>
    </source>
</evidence>
<keyword evidence="2" id="KW-1133">Transmembrane helix</keyword>
<evidence type="ECO:0000256" key="2">
    <source>
        <dbReference type="SAM" id="Phobius"/>
    </source>
</evidence>
<dbReference type="AlphaFoldDB" id="A0A8X7NI38"/>
<keyword evidence="2" id="KW-0812">Transmembrane</keyword>
<feature type="compositionally biased region" description="Polar residues" evidence="1">
    <location>
        <begin position="1"/>
        <end position="29"/>
    </location>
</feature>
<dbReference type="EMBL" id="JABWAB010000013">
    <property type="protein sequence ID" value="KAF6042797.1"/>
    <property type="molecule type" value="Genomic_DNA"/>
</dbReference>
<keyword evidence="2" id="KW-0472">Membrane</keyword>
<dbReference type="Pfam" id="PF12051">
    <property type="entry name" value="DUF3533"/>
    <property type="match status" value="1"/>
</dbReference>
<feature type="domain" description="DUF3533" evidence="3">
    <location>
        <begin position="163"/>
        <end position="550"/>
    </location>
</feature>
<gene>
    <name evidence="4" type="ORF">FOB60_005551</name>
</gene>
<evidence type="ECO:0000313" key="5">
    <source>
        <dbReference type="Proteomes" id="UP000590412"/>
    </source>
</evidence>
<feature type="transmembrane region" description="Helical" evidence="2">
    <location>
        <begin position="381"/>
        <end position="401"/>
    </location>
</feature>
<dbReference type="PANTHER" id="PTHR34814">
    <property type="entry name" value="NITROSOGUANIDINE RESISTANCE PROTEIN SNG1"/>
    <property type="match status" value="1"/>
</dbReference>
<feature type="region of interest" description="Disordered" evidence="1">
    <location>
        <begin position="91"/>
        <end position="139"/>
    </location>
</feature>
<organism evidence="4 5">
    <name type="scientific">Candida parapsilosis</name>
    <name type="common">Yeast</name>
    <dbReference type="NCBI Taxonomy" id="5480"/>
    <lineage>
        <taxon>Eukaryota</taxon>
        <taxon>Fungi</taxon>
        <taxon>Dikarya</taxon>
        <taxon>Ascomycota</taxon>
        <taxon>Saccharomycotina</taxon>
        <taxon>Pichiomycetes</taxon>
        <taxon>Debaryomycetaceae</taxon>
        <taxon>Candida/Lodderomyces clade</taxon>
        <taxon>Candida</taxon>
    </lineage>
</organism>
<dbReference type="InterPro" id="IPR022703">
    <property type="entry name" value="DUF3533"/>
</dbReference>
<feature type="compositionally biased region" description="Basic and acidic residues" evidence="1">
    <location>
        <begin position="99"/>
        <end position="117"/>
    </location>
</feature>
<sequence>MASNPSLPSRESNDSSLYENEPQTYIGPTSNPPEKQPLRRRLSSAASNILSFNKGDDASNDVDEKEDRSLMQNVADDYFNTNDANYVLGADQPQQAGEPARDEENVEPKSEEMESVHSYRPQLHESQPTQSEPSQQPKRVKYKLWDKEFRADRVQIGLKLLSNYAFLLVGFAGALLFYWASYYKRETRYKHLKMAIVIADRQVGELPNVVGKTIESYFTNVPSLQQLGKFEIWDYDKVSSLAAKHGHNITQEVYQQVHHAKVWAAFYVYENATLMWNQALTSASTDFDPTQSLMEAVYETGRDYNAVSNYITTIVQRIIRSYPNFATQSQIVANMLQTVNQTQALNVMSQAPHLISTIPTFKINDLHPVTNLVFQAPFQIGLIYLVIFGFFQFIFTLKIHMYLMTKIKGWHYMFFRIISSQVAYMFISLGAVVLNTAFQLPFNTTFGYSGFLVIWMFCYLLIASLGSIIEVLVIIIFALKPQLIGFILLFAAVINLAPIISHPVLSPPFYYYGYAVPSRNAYELLHVAYFNAYKGHMGRNIGVLLAWIVGSNAVMPFMLRYLAKKKKEADAKKAKDAETEKEVEVKAKKEEDAEKATG</sequence>
<dbReference type="Proteomes" id="UP000590412">
    <property type="component" value="Unassembled WGS sequence"/>
</dbReference>